<evidence type="ECO:0000259" key="4">
    <source>
        <dbReference type="PROSITE" id="PS50943"/>
    </source>
</evidence>
<dbReference type="RefSeq" id="WP_051748618.1">
    <property type="nucleotide sequence ID" value="NZ_CP008877.1"/>
</dbReference>
<dbReference type="PROSITE" id="PS50943">
    <property type="entry name" value="HTH_CROC1"/>
    <property type="match status" value="1"/>
</dbReference>
<dbReference type="InterPro" id="IPR001387">
    <property type="entry name" value="Cro/C1-type_HTH"/>
</dbReference>
<dbReference type="Gene3D" id="1.10.260.40">
    <property type="entry name" value="lambda repressor-like DNA-binding domains"/>
    <property type="match status" value="1"/>
</dbReference>
<dbReference type="Proteomes" id="UP000027980">
    <property type="component" value="Plasmid pT1"/>
</dbReference>
<dbReference type="Pfam" id="PF01381">
    <property type="entry name" value="HTH_3"/>
    <property type="match status" value="1"/>
</dbReference>
<accession>A0A075LVC1</accession>
<keyword evidence="3" id="KW-0804">Transcription</keyword>
<dbReference type="GO" id="GO:0003700">
    <property type="term" value="F:DNA-binding transcription factor activity"/>
    <property type="evidence" value="ECO:0007669"/>
    <property type="project" value="TreeGrafter"/>
</dbReference>
<dbReference type="InterPro" id="IPR050807">
    <property type="entry name" value="TransReg_Diox_bact_type"/>
</dbReference>
<evidence type="ECO:0000256" key="1">
    <source>
        <dbReference type="ARBA" id="ARBA00023015"/>
    </source>
</evidence>
<dbReference type="OrthoDB" id="9814553at2"/>
<gene>
    <name evidence="5" type="ORF">GZ22_18510</name>
</gene>
<dbReference type="SMART" id="SM00530">
    <property type="entry name" value="HTH_XRE"/>
    <property type="match status" value="1"/>
</dbReference>
<evidence type="ECO:0000256" key="3">
    <source>
        <dbReference type="ARBA" id="ARBA00023163"/>
    </source>
</evidence>
<dbReference type="KEGG" id="tap:GZ22_18510"/>
<dbReference type="InterPro" id="IPR010982">
    <property type="entry name" value="Lambda_DNA-bd_dom_sf"/>
</dbReference>
<evidence type="ECO:0000313" key="6">
    <source>
        <dbReference type="Proteomes" id="UP000027980"/>
    </source>
</evidence>
<keyword evidence="2" id="KW-0238">DNA-binding</keyword>
<organism evidence="5 6">
    <name type="scientific">Terribacillus saccharophilus</name>
    <dbReference type="NCBI Taxonomy" id="361277"/>
    <lineage>
        <taxon>Bacteria</taxon>
        <taxon>Bacillati</taxon>
        <taxon>Bacillota</taxon>
        <taxon>Bacilli</taxon>
        <taxon>Bacillales</taxon>
        <taxon>Bacillaceae</taxon>
        <taxon>Terribacillus</taxon>
    </lineage>
</organism>
<dbReference type="GO" id="GO:0003677">
    <property type="term" value="F:DNA binding"/>
    <property type="evidence" value="ECO:0007669"/>
    <property type="project" value="UniProtKB-KW"/>
</dbReference>
<dbReference type="HOGENOM" id="CLU_066192_29_0_9"/>
<dbReference type="EMBL" id="CP008877">
    <property type="protein sequence ID" value="AIF68418.1"/>
    <property type="molecule type" value="Genomic_DNA"/>
</dbReference>
<sequence length="77" mass="8711">MDKELDKRLKLMIGEAIRIERERNGFTQAILAEESGLHHNFIGLIERGEKTLTVISLHKICLALGIGMSDLLQQIKL</sequence>
<geneLocation type="plasmid" evidence="5 6">
    <name>pT1</name>
</geneLocation>
<dbReference type="AlphaFoldDB" id="A0A075LVC1"/>
<dbReference type="PANTHER" id="PTHR46797">
    <property type="entry name" value="HTH-TYPE TRANSCRIPTIONAL REGULATOR"/>
    <property type="match status" value="1"/>
</dbReference>
<reference evidence="5 6" key="1">
    <citation type="submission" date="2014-07" db="EMBL/GenBank/DDBJ databases">
        <title>Complete genome sequence of a moderately halophilic bacterium Terribacillus aidingensis MP602, isolated from Cryptomeria fortunei in Tianmu mountain in China.</title>
        <authorList>
            <person name="Wang Y."/>
            <person name="Lu P."/>
            <person name="Zhang L."/>
        </authorList>
    </citation>
    <scope>NUCLEOTIDE SEQUENCE [LARGE SCALE GENOMIC DNA]</scope>
    <source>
        <strain evidence="5 6">MP602</strain>
        <plasmid evidence="5 6">pT1</plasmid>
    </source>
</reference>
<keyword evidence="1" id="KW-0805">Transcription regulation</keyword>
<dbReference type="GeneID" id="34223428"/>
<keyword evidence="5" id="KW-0614">Plasmid</keyword>
<evidence type="ECO:0000256" key="2">
    <source>
        <dbReference type="ARBA" id="ARBA00023125"/>
    </source>
</evidence>
<dbReference type="CDD" id="cd00093">
    <property type="entry name" value="HTH_XRE"/>
    <property type="match status" value="1"/>
</dbReference>
<protein>
    <recommendedName>
        <fullName evidence="4">HTH cro/C1-type domain-containing protein</fullName>
    </recommendedName>
</protein>
<feature type="domain" description="HTH cro/C1-type" evidence="4">
    <location>
        <begin position="17"/>
        <end position="71"/>
    </location>
</feature>
<evidence type="ECO:0000313" key="5">
    <source>
        <dbReference type="EMBL" id="AIF68418.1"/>
    </source>
</evidence>
<dbReference type="SUPFAM" id="SSF47413">
    <property type="entry name" value="lambda repressor-like DNA-binding domains"/>
    <property type="match status" value="1"/>
</dbReference>
<dbReference type="GO" id="GO:0005829">
    <property type="term" value="C:cytosol"/>
    <property type="evidence" value="ECO:0007669"/>
    <property type="project" value="TreeGrafter"/>
</dbReference>
<name>A0A075LVC1_9BACI</name>
<dbReference type="PANTHER" id="PTHR46797:SF23">
    <property type="entry name" value="HTH-TYPE TRANSCRIPTIONAL REGULATOR SUTR"/>
    <property type="match status" value="1"/>
</dbReference>
<proteinExistence type="predicted"/>